<evidence type="ECO:0000313" key="4">
    <source>
        <dbReference type="Proteomes" id="UP000314981"/>
    </source>
</evidence>
<dbReference type="PANTHER" id="PTHR47027">
    <property type="entry name" value="REVERSE TRANSCRIPTASE DOMAIN-CONTAINING PROTEIN"/>
    <property type="match status" value="1"/>
</dbReference>
<dbReference type="AlphaFoldDB" id="A0A4W2ETN7"/>
<dbReference type="InterPro" id="IPR043502">
    <property type="entry name" value="DNA/RNA_pol_sf"/>
</dbReference>
<keyword evidence="4" id="KW-1185">Reference proteome</keyword>
<dbReference type="EC" id="2.7.7.49" evidence="1"/>
<dbReference type="InterPro" id="IPR000477">
    <property type="entry name" value="RT_dom"/>
</dbReference>
<organism evidence="3 4">
    <name type="scientific">Bos indicus x Bos taurus</name>
    <name type="common">Hybrid cattle</name>
    <dbReference type="NCBI Taxonomy" id="30522"/>
    <lineage>
        <taxon>Eukaryota</taxon>
        <taxon>Metazoa</taxon>
        <taxon>Chordata</taxon>
        <taxon>Craniata</taxon>
        <taxon>Vertebrata</taxon>
        <taxon>Euteleostomi</taxon>
        <taxon>Mammalia</taxon>
        <taxon>Eutheria</taxon>
        <taxon>Laurasiatheria</taxon>
        <taxon>Artiodactyla</taxon>
        <taxon>Ruminantia</taxon>
        <taxon>Pecora</taxon>
        <taxon>Bovidae</taxon>
        <taxon>Bovinae</taxon>
        <taxon>Bos</taxon>
    </lineage>
</organism>
<sequence>MPSSHLILCRPLLLLPPIPPSIRVFASESTLCMKWPMYWSFSFSIIPSEEIPGLISFRMDWLDLLAVQGTLKSLLQHHSSKASILQCSAFFTVQPSHPYMTTGKTIDLTRWTFVGKVMSLLFNMLSGWSFPSKDHNKLWKILKEMGIPDHLTCLLRNLYAGQEATVRTGHGTTDWFQIGKGVHQGCILSPCLFNLDADYIMRNAGLEEAQAGIKIAGRNINNLRYADDTTLMAESEEELKSLLMKVKMESEKVGLKLNIQKTKIMASGPITSWEIDGETVETVSDFIFLGSEITADGDCSHEIKRRLLLGRKVMTKLDSILKSRDITLPTKVHLVKAMVFPVVMYGCES</sequence>
<dbReference type="Proteomes" id="UP000314981">
    <property type="component" value="Chromosome 5"/>
</dbReference>
<reference evidence="3" key="3">
    <citation type="submission" date="2025-09" db="UniProtKB">
        <authorList>
            <consortium name="Ensembl"/>
        </authorList>
    </citation>
    <scope>IDENTIFICATION</scope>
</reference>
<dbReference type="PANTHER" id="PTHR47027:SF8">
    <property type="entry name" value="RIBONUCLEASE H"/>
    <property type="match status" value="1"/>
</dbReference>
<evidence type="ECO:0000313" key="3">
    <source>
        <dbReference type="Ensembl" id="ENSBIXP00000040163.1"/>
    </source>
</evidence>
<dbReference type="PROSITE" id="PS50878">
    <property type="entry name" value="RT_POL"/>
    <property type="match status" value="1"/>
</dbReference>
<reference evidence="3 4" key="1">
    <citation type="submission" date="2018-11" db="EMBL/GenBank/DDBJ databases">
        <title>Haplotype-resolved cattle genomes.</title>
        <authorList>
            <person name="Low W.Y."/>
            <person name="Tearle R."/>
            <person name="Bickhart D.M."/>
            <person name="Rosen B.D."/>
            <person name="Koren S."/>
            <person name="Rhie A."/>
            <person name="Hiendleder S."/>
            <person name="Phillippy A.M."/>
            <person name="Smith T.P.L."/>
            <person name="Williams J.L."/>
        </authorList>
    </citation>
    <scope>NUCLEOTIDE SEQUENCE [LARGE SCALE GENOMIC DNA]</scope>
</reference>
<dbReference type="Ensembl" id="ENSBIXT00000035404.1">
    <property type="protein sequence ID" value="ENSBIXP00000040163.1"/>
    <property type="gene ID" value="ENSBIXG00000004855.1"/>
</dbReference>
<protein>
    <recommendedName>
        <fullName evidence="1">RNA-directed DNA polymerase</fullName>
        <ecNumber evidence="1">2.7.7.49</ecNumber>
    </recommendedName>
</protein>
<evidence type="ECO:0000259" key="2">
    <source>
        <dbReference type="PROSITE" id="PS50878"/>
    </source>
</evidence>
<dbReference type="SUPFAM" id="SSF56672">
    <property type="entry name" value="DNA/RNA polymerases"/>
    <property type="match status" value="1"/>
</dbReference>
<feature type="domain" description="Reverse transcriptase" evidence="2">
    <location>
        <begin position="1"/>
        <end position="293"/>
    </location>
</feature>
<name>A0A4W2ETN7_BOBOX</name>
<accession>A0A4W2ETN7</accession>
<dbReference type="GO" id="GO:0003964">
    <property type="term" value="F:RNA-directed DNA polymerase activity"/>
    <property type="evidence" value="ECO:0007669"/>
    <property type="project" value="UniProtKB-EC"/>
</dbReference>
<dbReference type="Pfam" id="PF00078">
    <property type="entry name" value="RVT_1"/>
    <property type="match status" value="1"/>
</dbReference>
<evidence type="ECO:0000256" key="1">
    <source>
        <dbReference type="ARBA" id="ARBA00012493"/>
    </source>
</evidence>
<proteinExistence type="predicted"/>
<reference evidence="3" key="2">
    <citation type="submission" date="2025-08" db="UniProtKB">
        <authorList>
            <consortium name="Ensembl"/>
        </authorList>
    </citation>
    <scope>IDENTIFICATION</scope>
</reference>